<reference evidence="1 2" key="1">
    <citation type="journal article" date="2015" name="Genome Announc.">
        <title>Genome Sequence of Mycobacteriophage Mindy.</title>
        <authorList>
            <person name="Pope W.H."/>
            <person name="Bernstein N.I."/>
            <person name="Fasolas C.S."/>
            <person name="Mezghani N."/>
            <person name="Pressimone C.A."/>
            <person name="Selvakumar P."/>
            <person name="Stanton A.C."/>
            <person name="Lapin J.S."/>
            <person name="Prout A.K."/>
            <person name="Grubb S.R."/>
            <person name="Warner M.H."/>
            <person name="Bowman C.A."/>
            <person name="Russell D.A."/>
            <person name="Hatfull G.F."/>
        </authorList>
    </citation>
    <scope>NUCLEOTIDE SEQUENCE [LARGE SCALE GENOMIC DNA]</scope>
</reference>
<dbReference type="RefSeq" id="YP_009225395.1">
    <property type="nucleotide sequence ID" value="NC_029093.1"/>
</dbReference>
<evidence type="ECO:0000313" key="1">
    <source>
        <dbReference type="EMBL" id="AKF15138.1"/>
    </source>
</evidence>
<name>A0A0F6WF56_9CAUD</name>
<evidence type="ECO:0000313" key="2">
    <source>
        <dbReference type="Proteomes" id="UP000201946"/>
    </source>
</evidence>
<dbReference type="KEGG" id="vg:26796393"/>
<accession>A0A0F6WF56</accession>
<dbReference type="GO" id="GO:0016787">
    <property type="term" value="F:hydrolase activity"/>
    <property type="evidence" value="ECO:0007669"/>
    <property type="project" value="UniProtKB-KW"/>
</dbReference>
<dbReference type="EMBL" id="KR080204">
    <property type="protein sequence ID" value="AKF15138.1"/>
    <property type="molecule type" value="Genomic_DNA"/>
</dbReference>
<sequence length="124" mass="14036">MATLIDYTQIAIPDDPAKLGLTYIAGPMTLVGPPTWNYPAFDDMANRLRAVGIPVVSPHELHPASEGTPWDWYLRRDLTQLVKCSRIVMLKDWHLSRGARLEHEVAMSLEMDVYYPHDYASLGI</sequence>
<dbReference type="SUPFAM" id="SSF52309">
    <property type="entry name" value="N-(deoxy)ribosyltransferase-like"/>
    <property type="match status" value="1"/>
</dbReference>
<gene>
    <name evidence="1" type="primary">110</name>
    <name evidence="1" type="ORF">SEA_MINDY_110</name>
</gene>
<keyword evidence="1" id="KW-0378">Hydrolase</keyword>
<proteinExistence type="predicted"/>
<dbReference type="GeneID" id="26796393"/>
<dbReference type="Gene3D" id="3.40.50.10400">
    <property type="entry name" value="Hypothetical protein PA1492"/>
    <property type="match status" value="1"/>
</dbReference>
<protein>
    <submittedName>
        <fullName evidence="1">Hydrolase</fullName>
    </submittedName>
</protein>
<organism evidence="1 2">
    <name type="scientific">Mycobacterium phage Mindy</name>
    <dbReference type="NCBI Taxonomy" id="1647311"/>
    <lineage>
        <taxon>Viruses</taxon>
        <taxon>Duplodnaviria</taxon>
        <taxon>Heunggongvirae</taxon>
        <taxon>Uroviricota</taxon>
        <taxon>Caudoviricetes</taxon>
        <taxon>Kostyavirus</taxon>
        <taxon>Kostyavirus toto</taxon>
    </lineage>
</organism>
<dbReference type="Proteomes" id="UP000201946">
    <property type="component" value="Segment"/>
</dbReference>
<dbReference type="InterPro" id="IPR025518">
    <property type="entry name" value="DUF4406"/>
</dbReference>
<dbReference type="Pfam" id="PF14359">
    <property type="entry name" value="DUF4406"/>
    <property type="match status" value="1"/>
</dbReference>